<dbReference type="EMBL" id="FNKO01000002">
    <property type="protein sequence ID" value="SDR03060.1"/>
    <property type="molecule type" value="Genomic_DNA"/>
</dbReference>
<evidence type="ECO:0000313" key="5">
    <source>
        <dbReference type="Proteomes" id="UP000199301"/>
    </source>
</evidence>
<dbReference type="Pfam" id="PF19516">
    <property type="entry name" value="DUF6049"/>
    <property type="match status" value="1"/>
</dbReference>
<feature type="compositionally biased region" description="Gly residues" evidence="1">
    <location>
        <begin position="751"/>
        <end position="768"/>
    </location>
</feature>
<feature type="compositionally biased region" description="Low complexity" evidence="1">
    <location>
        <begin position="516"/>
        <end position="526"/>
    </location>
</feature>
<dbReference type="AlphaFoldDB" id="A0A1H1FQ83"/>
<dbReference type="OrthoDB" id="3797035at2"/>
<protein>
    <recommendedName>
        <fullName evidence="6">Glycoprotein</fullName>
    </recommendedName>
</protein>
<keyword evidence="3" id="KW-0732">Signal</keyword>
<feature type="compositionally biased region" description="Basic and acidic residues" evidence="1">
    <location>
        <begin position="812"/>
        <end position="828"/>
    </location>
</feature>
<accession>A0A1H1FQ83</accession>
<evidence type="ECO:0000256" key="1">
    <source>
        <dbReference type="SAM" id="MobiDB-lite"/>
    </source>
</evidence>
<sequence length="844" mass="87541">MSPQPGAHTPQIPASARTWTRAALVAVVAVLLSALAPAAPEAAAQPGGQIGIDVSSITPGVVRSDSGDVLKVSGSLHNNSDETIDQLEMRVERGESRATRPELVEAMRGGVRTANRTRFTPVTDRLAPGQSTSFELRVELKGNGPQALGLEHPGVYPVLLNVNGDLAPQRRARLGVTDFTLPVLSLPGGSTQAPAQSTGITTLVPLVDYPHMAQEQLPGRPTILTDDRLAKSLAPGGRLSELVDAVSEQVPADSELGKSVCFAIDPDLVVTAKAMAEGYQVRQQGGRTVPGTGSRTAADWLDRLREAVEGRCVLSLPYSDADLVALARAGLPDLIRGSLDGAELLSRELNVTVRDDVLWPVDGSLDRSTASQLADTSVSSVLMHPDSLAGTSGTLRPARLNTGNPDYAPTARKIDPLLADALNPARGQQAGGSTGLAPVGDGMPAVLDGLAALTFRASEAAVAGDTLIAPPRRWNPGGAELREFFSGLRNLQEAGYVRPEPLPAPDEGGAGGGDSSAGTSSSAAGGNRRVAPTYPTSSERAEIPPTVLDELAAQNYKVGQLYSAAEREPALNVAPARVTTPLRNGLLHGASSAWRGNGAAASHWVDVASRTLEGVLDGVHTSKFDGQITLTSSQGKILVTVQNDLPVNVRFKLHVDSPPGVQVDDLGVLRVPANGSRLFLPETTVERSGKFTVDVTLRTEGGAKLGQTRRLRVDSNAYGTVPLILTITAAALLVLLSARRIVRRVRSRGNGSNGGGDGTDPSGPGGSPAGESPAGESPAGESPAGESPAGGETETTPAQDNPTAPETSPGEETPRAEDHDSSPERGADEDGPAEPVTDNDPRRS</sequence>
<keyword evidence="2" id="KW-0472">Membrane</keyword>
<name>A0A1H1FQ83_9ACTN</name>
<keyword evidence="2" id="KW-1133">Transmembrane helix</keyword>
<evidence type="ECO:0000313" key="4">
    <source>
        <dbReference type="EMBL" id="SDR03060.1"/>
    </source>
</evidence>
<dbReference type="STRING" id="995062.SAMN04489718_3168"/>
<feature type="compositionally biased region" description="Low complexity" evidence="1">
    <location>
        <begin position="769"/>
        <end position="792"/>
    </location>
</feature>
<keyword evidence="2" id="KW-0812">Transmembrane</keyword>
<gene>
    <name evidence="4" type="ORF">SAMN04489718_3168</name>
</gene>
<keyword evidence="5" id="KW-1185">Reference proteome</keyword>
<feature type="signal peptide" evidence="3">
    <location>
        <begin position="1"/>
        <end position="38"/>
    </location>
</feature>
<proteinExistence type="predicted"/>
<dbReference type="InterPro" id="IPR046112">
    <property type="entry name" value="DUF6049"/>
</dbReference>
<evidence type="ECO:0008006" key="6">
    <source>
        <dbReference type="Google" id="ProtNLM"/>
    </source>
</evidence>
<evidence type="ECO:0000256" key="3">
    <source>
        <dbReference type="SAM" id="SignalP"/>
    </source>
</evidence>
<organism evidence="4 5">
    <name type="scientific">Actinopolyspora saharensis</name>
    <dbReference type="NCBI Taxonomy" id="995062"/>
    <lineage>
        <taxon>Bacteria</taxon>
        <taxon>Bacillati</taxon>
        <taxon>Actinomycetota</taxon>
        <taxon>Actinomycetes</taxon>
        <taxon>Actinopolysporales</taxon>
        <taxon>Actinopolysporaceae</taxon>
        <taxon>Actinopolyspora</taxon>
    </lineage>
</organism>
<dbReference type="Proteomes" id="UP000199301">
    <property type="component" value="Unassembled WGS sequence"/>
</dbReference>
<feature type="chain" id="PRO_5039209607" description="Glycoprotein" evidence="3">
    <location>
        <begin position="39"/>
        <end position="844"/>
    </location>
</feature>
<feature type="region of interest" description="Disordered" evidence="1">
    <location>
        <begin position="747"/>
        <end position="844"/>
    </location>
</feature>
<dbReference type="RefSeq" id="WP_092525099.1">
    <property type="nucleotide sequence ID" value="NZ_FNKO01000002.1"/>
</dbReference>
<feature type="region of interest" description="Disordered" evidence="1">
    <location>
        <begin position="497"/>
        <end position="545"/>
    </location>
</feature>
<reference evidence="5" key="1">
    <citation type="submission" date="2016-10" db="EMBL/GenBank/DDBJ databases">
        <authorList>
            <person name="Varghese N."/>
            <person name="Submissions S."/>
        </authorList>
    </citation>
    <scope>NUCLEOTIDE SEQUENCE [LARGE SCALE GENOMIC DNA]</scope>
    <source>
        <strain evidence="5">DSM 45459</strain>
    </source>
</reference>
<evidence type="ECO:0000256" key="2">
    <source>
        <dbReference type="SAM" id="Phobius"/>
    </source>
</evidence>
<feature type="transmembrane region" description="Helical" evidence="2">
    <location>
        <begin position="717"/>
        <end position="738"/>
    </location>
</feature>
<feature type="compositionally biased region" description="Polar residues" evidence="1">
    <location>
        <begin position="793"/>
        <end position="806"/>
    </location>
</feature>